<name>A0AA40HYU7_CNENI</name>
<evidence type="ECO:0000313" key="4">
    <source>
        <dbReference type="Proteomes" id="UP001177744"/>
    </source>
</evidence>
<accession>A0AA40HYU7</accession>
<protein>
    <recommendedName>
        <fullName evidence="2">Tubulin epsilon and delta complex protein 1 domain-containing protein</fullName>
    </recommendedName>
</protein>
<reference evidence="3" key="1">
    <citation type="submission" date="2023-06" db="EMBL/GenBank/DDBJ databases">
        <title>Reference genome for the Northern bat (Eptesicus nilssonii), a most northern bat species.</title>
        <authorList>
            <person name="Laine V.N."/>
            <person name="Pulliainen A.T."/>
            <person name="Lilley T.M."/>
        </authorList>
    </citation>
    <scope>NUCLEOTIDE SEQUENCE</scope>
    <source>
        <strain evidence="3">BLF_Eptnil</strain>
        <tissue evidence="3">Kidney</tissue>
    </source>
</reference>
<organism evidence="3 4">
    <name type="scientific">Cnephaeus nilssonii</name>
    <name type="common">Northern bat</name>
    <name type="synonym">Eptesicus nilssonii</name>
    <dbReference type="NCBI Taxonomy" id="3371016"/>
    <lineage>
        <taxon>Eukaryota</taxon>
        <taxon>Metazoa</taxon>
        <taxon>Chordata</taxon>
        <taxon>Craniata</taxon>
        <taxon>Vertebrata</taxon>
        <taxon>Euteleostomi</taxon>
        <taxon>Mammalia</taxon>
        <taxon>Eutheria</taxon>
        <taxon>Laurasiatheria</taxon>
        <taxon>Chiroptera</taxon>
        <taxon>Yangochiroptera</taxon>
        <taxon>Vespertilionidae</taxon>
        <taxon>Cnephaeus</taxon>
    </lineage>
</organism>
<keyword evidence="4" id="KW-1185">Reference proteome</keyword>
<dbReference type="AlphaFoldDB" id="A0AA40HYU7"/>
<comment type="caution">
    <text evidence="3">The sequence shown here is derived from an EMBL/GenBank/DDBJ whole genome shotgun (WGS) entry which is preliminary data.</text>
</comment>
<feature type="region of interest" description="Disordered" evidence="1">
    <location>
        <begin position="1"/>
        <end position="48"/>
    </location>
</feature>
<evidence type="ECO:0000256" key="1">
    <source>
        <dbReference type="SAM" id="MobiDB-lite"/>
    </source>
</evidence>
<evidence type="ECO:0000259" key="2">
    <source>
        <dbReference type="Pfam" id="PF14970"/>
    </source>
</evidence>
<evidence type="ECO:0000313" key="3">
    <source>
        <dbReference type="EMBL" id="KAK1339516.1"/>
    </source>
</evidence>
<dbReference type="InterPro" id="IPR043535">
    <property type="entry name" value="TEDC1"/>
</dbReference>
<feature type="region of interest" description="Disordered" evidence="1">
    <location>
        <begin position="360"/>
        <end position="412"/>
    </location>
</feature>
<feature type="domain" description="Tubulin epsilon and delta complex protein 1" evidence="2">
    <location>
        <begin position="183"/>
        <end position="354"/>
    </location>
</feature>
<dbReference type="InterPro" id="IPR027996">
    <property type="entry name" value="TEDC1_dom"/>
</dbReference>
<dbReference type="EMBL" id="JAULJE010000009">
    <property type="protein sequence ID" value="KAK1339516.1"/>
    <property type="molecule type" value="Genomic_DNA"/>
</dbReference>
<dbReference type="PANTHER" id="PTHR35076">
    <property type="entry name" value="TUBULIN EPSILON AND DELTA COMPLEX PROTEIN 1"/>
    <property type="match status" value="1"/>
</dbReference>
<dbReference type="Pfam" id="PF14970">
    <property type="entry name" value="TEDC1"/>
    <property type="match status" value="1"/>
</dbReference>
<proteinExistence type="predicted"/>
<sequence>MRASAGAGRRHSPPAAPLIGQGPGAWLGPRGDWARERQRRHRRGDWARAAAGGGARSFEARAGCMGRRRRRADLADAAGALPEAIAALSRTLPAGPSPEIFRRAKFDRPEAAPALWRLLFRVLSLPRADGAPAPRALGPDFGSRGGGSLRARVLSLAVAAPGAGLLPAEAQARWVKAALLAQGYPRLGLARLPDDGSQGSRELLLALSWLLAREPLLERLLAQTRVRLGDEMPVFECGAMASPGLPAPRVEADGPVDARHLQWLMGKLRFRWRNLMASQQEQCALLGKIHTFTRGCHSDRSLGHLSAAETELLRDPEGGRQLLRRLESENARLEAALEWRRRELVFWQWMDTVLGACPPEASQPAFPPGLGGPGAGPRRGTRWRGSCRPCRRSSRRQWPRRAPGGQVGGQGPEWSAARQAAQEAVCRELAALRRAWERGGGRAQPHGALRLVRTEAAGPGGPGLRAAEAIGALRSREACLEATLHRLQAQCRQQLARLAGALPGLLWIPPPRR</sequence>
<feature type="compositionally biased region" description="Basic residues" evidence="1">
    <location>
        <begin position="389"/>
        <end position="399"/>
    </location>
</feature>
<gene>
    <name evidence="3" type="ORF">QTO34_020199</name>
</gene>
<dbReference type="Proteomes" id="UP001177744">
    <property type="component" value="Unassembled WGS sequence"/>
</dbReference>
<dbReference type="PANTHER" id="PTHR35076:SF1">
    <property type="entry name" value="TUBULIN EPSILON AND DELTA COMPLEX PROTEIN 1"/>
    <property type="match status" value="1"/>
</dbReference>